<evidence type="ECO:0000256" key="5">
    <source>
        <dbReference type="ARBA" id="ARBA00022475"/>
    </source>
</evidence>
<keyword evidence="9 24" id="KW-0812">Transmembrane</keyword>
<evidence type="ECO:0000256" key="17">
    <source>
        <dbReference type="ARBA" id="ARBA00023136"/>
    </source>
</evidence>
<name>A0A3A3EMX4_9GAMM</name>
<keyword evidence="8 24" id="KW-0808">Transferase</keyword>
<feature type="binding site" evidence="22">
    <location>
        <position position="19"/>
    </location>
    <ligand>
        <name>ATP</name>
        <dbReference type="ChEBI" id="CHEBI:30616"/>
    </ligand>
</feature>
<dbReference type="EMBL" id="QYSE01000001">
    <property type="protein sequence ID" value="RJF37720.1"/>
    <property type="molecule type" value="Genomic_DNA"/>
</dbReference>
<keyword evidence="12 24" id="KW-0418">Kinase</keyword>
<comment type="caution">
    <text evidence="24">Lacks conserved residue(s) required for the propagation of feature annotation.</text>
</comment>
<evidence type="ECO:0000256" key="7">
    <source>
        <dbReference type="ARBA" id="ARBA00022519"/>
    </source>
</evidence>
<keyword evidence="18" id="KW-0594">Phospholipid biosynthesis</keyword>
<dbReference type="PANTHER" id="PTHR34299">
    <property type="entry name" value="DIACYLGLYCEROL KINASE"/>
    <property type="match status" value="1"/>
</dbReference>
<comment type="similarity">
    <text evidence="2 24">Belongs to the bacterial diacylglycerol kinase family.</text>
</comment>
<feature type="binding site" evidence="23">
    <location>
        <position position="86"/>
    </location>
    <ligand>
        <name>a divalent metal cation</name>
        <dbReference type="ChEBI" id="CHEBI:60240"/>
    </ligand>
</feature>
<dbReference type="Proteomes" id="UP000638462">
    <property type="component" value="Unassembled WGS sequence"/>
</dbReference>
<dbReference type="EMBL" id="BMIT01000004">
    <property type="protein sequence ID" value="GGE89702.1"/>
    <property type="molecule type" value="Genomic_DNA"/>
</dbReference>
<evidence type="ECO:0000256" key="12">
    <source>
        <dbReference type="ARBA" id="ARBA00022777"/>
    </source>
</evidence>
<dbReference type="GO" id="GO:0046872">
    <property type="term" value="F:metal ion binding"/>
    <property type="evidence" value="ECO:0007669"/>
    <property type="project" value="UniProtKB-KW"/>
</dbReference>
<feature type="binding site" evidence="22">
    <location>
        <begin position="95"/>
        <end position="97"/>
    </location>
    <ligand>
        <name>ATP</name>
        <dbReference type="ChEBI" id="CHEBI:30616"/>
    </ligand>
</feature>
<evidence type="ECO:0000256" key="10">
    <source>
        <dbReference type="ARBA" id="ARBA00022723"/>
    </source>
</evidence>
<proteinExistence type="inferred from homology"/>
<keyword evidence="28" id="KW-1185">Reference proteome</keyword>
<feature type="transmembrane region" description="Helical" evidence="24">
    <location>
        <begin position="45"/>
        <end position="62"/>
    </location>
</feature>
<evidence type="ECO:0000256" key="6">
    <source>
        <dbReference type="ARBA" id="ARBA00022516"/>
    </source>
</evidence>
<feature type="binding site" evidence="22">
    <location>
        <begin position="104"/>
        <end position="105"/>
    </location>
    <ligand>
        <name>ATP</name>
        <dbReference type="ChEBI" id="CHEBI:30616"/>
    </ligand>
</feature>
<evidence type="ECO:0000256" key="15">
    <source>
        <dbReference type="ARBA" id="ARBA00022989"/>
    </source>
</evidence>
<dbReference type="EC" id="2.7.1.107" evidence="3 24"/>
<evidence type="ECO:0000256" key="20">
    <source>
        <dbReference type="PIRSR" id="PIRSR600829-1"/>
    </source>
</evidence>
<dbReference type="GO" id="GO:0005524">
    <property type="term" value="F:ATP binding"/>
    <property type="evidence" value="ECO:0007669"/>
    <property type="project" value="UniProtKB-KW"/>
</dbReference>
<dbReference type="InterPro" id="IPR033718">
    <property type="entry name" value="DAGK_prok"/>
</dbReference>
<evidence type="ECO:0000313" key="27">
    <source>
        <dbReference type="Proteomes" id="UP000265938"/>
    </source>
</evidence>
<evidence type="ECO:0000256" key="4">
    <source>
        <dbReference type="ARBA" id="ARBA00017575"/>
    </source>
</evidence>
<keyword evidence="5" id="KW-1003">Cell membrane</keyword>
<dbReference type="Gene3D" id="1.10.287.3610">
    <property type="match status" value="1"/>
</dbReference>
<feature type="binding site" evidence="21">
    <location>
        <position position="79"/>
    </location>
    <ligand>
        <name>substrate</name>
    </ligand>
</feature>
<evidence type="ECO:0000256" key="18">
    <source>
        <dbReference type="ARBA" id="ARBA00023209"/>
    </source>
</evidence>
<evidence type="ECO:0000256" key="9">
    <source>
        <dbReference type="ARBA" id="ARBA00022692"/>
    </source>
</evidence>
<evidence type="ECO:0000256" key="19">
    <source>
        <dbReference type="ARBA" id="ARBA00023264"/>
    </source>
</evidence>
<dbReference type="GO" id="GO:0006654">
    <property type="term" value="P:phosphatidic acid biosynthetic process"/>
    <property type="evidence" value="ECO:0007669"/>
    <property type="project" value="InterPro"/>
</dbReference>
<dbReference type="PANTHER" id="PTHR34299:SF1">
    <property type="entry name" value="DIACYLGLYCEROL KINASE"/>
    <property type="match status" value="1"/>
</dbReference>
<keyword evidence="19 24" id="KW-1208">Phospholipid metabolism</keyword>
<dbReference type="Pfam" id="PF01219">
    <property type="entry name" value="DAGK_prokar"/>
    <property type="match status" value="1"/>
</dbReference>
<keyword evidence="11 22" id="KW-0547">Nucleotide-binding</keyword>
<evidence type="ECO:0000256" key="16">
    <source>
        <dbReference type="ARBA" id="ARBA00023098"/>
    </source>
</evidence>
<evidence type="ECO:0000256" key="3">
    <source>
        <dbReference type="ARBA" id="ARBA00012133"/>
    </source>
</evidence>
<comment type="caution">
    <text evidence="26">The sequence shown here is derived from an EMBL/GenBank/DDBJ whole genome shotgun (WGS) entry which is preliminary data.</text>
</comment>
<keyword evidence="6" id="KW-0444">Lipid biosynthesis</keyword>
<organism evidence="26 27">
    <name type="scientific">Pseudoalteromonas gelatinilytica</name>
    <dbReference type="NCBI Taxonomy" id="1703256"/>
    <lineage>
        <taxon>Bacteria</taxon>
        <taxon>Pseudomonadati</taxon>
        <taxon>Pseudomonadota</taxon>
        <taxon>Gammaproteobacteria</taxon>
        <taxon>Alteromonadales</taxon>
        <taxon>Pseudoalteromonadaceae</taxon>
        <taxon>Pseudoalteromonas</taxon>
    </lineage>
</organism>
<evidence type="ECO:0000313" key="26">
    <source>
        <dbReference type="EMBL" id="RJF37720.1"/>
    </source>
</evidence>
<feature type="binding site" evidence="22">
    <location>
        <position position="86"/>
    </location>
    <ligand>
        <name>ATP</name>
        <dbReference type="ChEBI" id="CHEBI:30616"/>
    </ligand>
</feature>
<feature type="binding site" evidence="22">
    <location>
        <position position="38"/>
    </location>
    <ligand>
        <name>ATP</name>
        <dbReference type="ChEBI" id="CHEBI:30616"/>
    </ligand>
</feature>
<gene>
    <name evidence="25" type="primary">dgkA</name>
    <name evidence="26" type="ORF">D4741_06545</name>
    <name evidence="25" type="ORF">GCM10008027_13230</name>
</gene>
<reference evidence="26 27" key="2">
    <citation type="submission" date="2018-09" db="EMBL/GenBank/DDBJ databases">
        <title>Identification of marine bacteria producing industrial enzymes.</title>
        <authorList>
            <person name="Cheng T.H."/>
            <person name="Saidin J."/>
            <person name="Muhd D.D."/>
            <person name="Isa M.N.M."/>
            <person name="Bakar M.F.A."/>
            <person name="Ismail N."/>
        </authorList>
    </citation>
    <scope>NUCLEOTIDE SEQUENCE [LARGE SCALE GENOMIC DNA]</scope>
    <source>
        <strain evidence="26 27">MNAD 1.6</strain>
    </source>
</reference>
<keyword evidence="14 23" id="KW-0460">Magnesium</keyword>
<comment type="subcellular location">
    <subcellularLocation>
        <location evidence="1 24">Cell inner membrane</location>
        <topology evidence="1 24">Multi-pass membrane protein</topology>
    </subcellularLocation>
</comment>
<feature type="binding site" evidence="21">
    <location>
        <begin position="40"/>
        <end position="44"/>
    </location>
    <ligand>
        <name>substrate</name>
    </ligand>
</feature>
<evidence type="ECO:0000313" key="28">
    <source>
        <dbReference type="Proteomes" id="UP000638462"/>
    </source>
</evidence>
<dbReference type="CDD" id="cd14264">
    <property type="entry name" value="DAGK_IM"/>
    <property type="match status" value="1"/>
</dbReference>
<dbReference type="InterPro" id="IPR036945">
    <property type="entry name" value="DAGK_sf"/>
</dbReference>
<feature type="active site" description="Proton acceptor" evidence="20">
    <location>
        <position position="79"/>
    </location>
</feature>
<evidence type="ECO:0000256" key="1">
    <source>
        <dbReference type="ARBA" id="ARBA00004429"/>
    </source>
</evidence>
<evidence type="ECO:0000256" key="23">
    <source>
        <dbReference type="PIRSR" id="PIRSR600829-4"/>
    </source>
</evidence>
<reference evidence="28" key="3">
    <citation type="journal article" date="2019" name="Int. J. Syst. Evol. Microbiol.">
        <title>The Global Catalogue of Microorganisms (GCM) 10K type strain sequencing project: providing services to taxonomists for standard genome sequencing and annotation.</title>
        <authorList>
            <consortium name="The Broad Institute Genomics Platform"/>
            <consortium name="The Broad Institute Genome Sequencing Center for Infectious Disease"/>
            <person name="Wu L."/>
            <person name="Ma J."/>
        </authorList>
    </citation>
    <scope>NUCLEOTIDE SEQUENCE [LARGE SCALE GENOMIC DNA]</scope>
    <source>
        <strain evidence="28">CGMCC 1.15394</strain>
    </source>
</reference>
<evidence type="ECO:0000256" key="24">
    <source>
        <dbReference type="RuleBase" id="RU363065"/>
    </source>
</evidence>
<sequence>MKEPKIPLVNKPNGMGFGRILKATKCSIKGFKAAFKEESAFRSEIYLGVCLLPLSVVLAQSLNHWLVLFIPYLLLLIVELLNSSIEALTDRVGIEYHVLSGRAKDMASAAVTLSLLILALVWGVAVYEKIVTYL</sequence>
<dbReference type="GO" id="GO:0004143">
    <property type="term" value="F:ATP-dependent diacylglycerol kinase activity"/>
    <property type="evidence" value="ECO:0007669"/>
    <property type="project" value="UniProtKB-EC"/>
</dbReference>
<comment type="catalytic activity">
    <reaction evidence="24">
        <text>a 1,2-diacyl-sn-glycerol + ATP = a 1,2-diacyl-sn-glycero-3-phosphate + ADP + H(+)</text>
        <dbReference type="Rhea" id="RHEA:10272"/>
        <dbReference type="ChEBI" id="CHEBI:15378"/>
        <dbReference type="ChEBI" id="CHEBI:17815"/>
        <dbReference type="ChEBI" id="CHEBI:30616"/>
        <dbReference type="ChEBI" id="CHEBI:58608"/>
        <dbReference type="ChEBI" id="CHEBI:456216"/>
        <dbReference type="EC" id="2.7.1.107"/>
    </reaction>
</comment>
<evidence type="ECO:0000256" key="13">
    <source>
        <dbReference type="ARBA" id="ARBA00022840"/>
    </source>
</evidence>
<comment type="cofactor">
    <cofactor evidence="23">
        <name>Mg(2+)</name>
        <dbReference type="ChEBI" id="CHEBI:18420"/>
    </cofactor>
    <text evidence="23">Mn(2+), Zn(2+), Cd(2+) and Co(2+) support activity to lesser extents.</text>
</comment>
<protein>
    <recommendedName>
        <fullName evidence="4 24">Diacylglycerol kinase</fullName>
        <ecNumber evidence="3 24">2.7.1.107</ecNumber>
    </recommendedName>
</protein>
<comment type="function">
    <text evidence="24">Catalyzes the ATP-dependent phosphorylation of sn-l,2-diacylglycerol (DAG) to phosphatidic acid. Involved in the recycling of diacylglycerol produced as a by-product during membrane-derived oligosaccharide (MDO) biosynthesis.</text>
</comment>
<feature type="transmembrane region" description="Helical" evidence="24">
    <location>
        <begin position="106"/>
        <end position="127"/>
    </location>
</feature>
<accession>A0A3A3EMX4</accession>
<evidence type="ECO:0000256" key="8">
    <source>
        <dbReference type="ARBA" id="ARBA00022679"/>
    </source>
</evidence>
<evidence type="ECO:0000256" key="21">
    <source>
        <dbReference type="PIRSR" id="PIRSR600829-2"/>
    </source>
</evidence>
<keyword evidence="7 24" id="KW-0997">Cell inner membrane</keyword>
<keyword evidence="15 24" id="KW-1133">Transmembrane helix</keyword>
<dbReference type="GO" id="GO:0005886">
    <property type="term" value="C:plasma membrane"/>
    <property type="evidence" value="ECO:0007669"/>
    <property type="project" value="UniProtKB-SubCell"/>
</dbReference>
<evidence type="ECO:0000256" key="11">
    <source>
        <dbReference type="ARBA" id="ARBA00022741"/>
    </source>
</evidence>
<feature type="binding site" evidence="21">
    <location>
        <position position="19"/>
    </location>
    <ligand>
        <name>substrate</name>
    </ligand>
</feature>
<keyword evidence="13 22" id="KW-0067">ATP-binding</keyword>
<reference evidence="25" key="4">
    <citation type="submission" date="2020-09" db="EMBL/GenBank/DDBJ databases">
        <authorList>
            <person name="Sun Q."/>
            <person name="Zhou Y."/>
        </authorList>
    </citation>
    <scope>NUCLEOTIDE SEQUENCE</scope>
    <source>
        <strain evidence="25">CGMCC 1.15394</strain>
    </source>
</reference>
<keyword evidence="16 24" id="KW-0443">Lipid metabolism</keyword>
<dbReference type="Proteomes" id="UP000265938">
    <property type="component" value="Unassembled WGS sequence"/>
</dbReference>
<keyword evidence="10 23" id="KW-0479">Metal-binding</keyword>
<feature type="binding site" evidence="23">
    <location>
        <position position="38"/>
    </location>
    <ligand>
        <name>a divalent metal cation</name>
        <dbReference type="ChEBI" id="CHEBI:60240"/>
    </ligand>
</feature>
<dbReference type="InterPro" id="IPR000829">
    <property type="entry name" value="DAGK"/>
</dbReference>
<reference evidence="25" key="1">
    <citation type="journal article" date="2014" name="Int. J. Syst. Evol. Microbiol.">
        <title>Complete genome of a new Firmicutes species belonging to the dominant human colonic microbiota ('Ruminococcus bicirculans') reveals two chromosomes and a selective capacity to utilize plant glucans.</title>
        <authorList>
            <consortium name="NISC Comparative Sequencing Program"/>
            <person name="Wegmann U."/>
            <person name="Louis P."/>
            <person name="Goesmann A."/>
            <person name="Henrissat B."/>
            <person name="Duncan S.H."/>
            <person name="Flint H.J."/>
        </authorList>
    </citation>
    <scope>NUCLEOTIDE SEQUENCE</scope>
    <source>
        <strain evidence="25">CGMCC 1.15394</strain>
    </source>
</reference>
<evidence type="ECO:0000256" key="22">
    <source>
        <dbReference type="PIRSR" id="PIRSR600829-3"/>
    </source>
</evidence>
<feature type="binding site" evidence="21">
    <location>
        <position position="108"/>
    </location>
    <ligand>
        <name>substrate</name>
    </ligand>
</feature>
<evidence type="ECO:0000313" key="25">
    <source>
        <dbReference type="EMBL" id="GGE89702.1"/>
    </source>
</evidence>
<dbReference type="RefSeq" id="WP_063703212.1">
    <property type="nucleotide sequence ID" value="NZ_BMIT01000004.1"/>
</dbReference>
<evidence type="ECO:0000256" key="14">
    <source>
        <dbReference type="ARBA" id="ARBA00022842"/>
    </source>
</evidence>
<evidence type="ECO:0000256" key="2">
    <source>
        <dbReference type="ARBA" id="ARBA00005967"/>
    </source>
</evidence>
<keyword evidence="17 24" id="KW-0472">Membrane</keyword>
<dbReference type="AlphaFoldDB" id="A0A3A3EMX4"/>